<comment type="pathway">
    <text evidence="1">Protein modification; protein glycosylation.</text>
</comment>
<dbReference type="PANTHER" id="PTHR44835:SF1">
    <property type="entry name" value="PROTEIN O-GLCNAC TRANSFERASE"/>
    <property type="match status" value="1"/>
</dbReference>
<dbReference type="InterPro" id="IPR029489">
    <property type="entry name" value="OGT/SEC/SPY_C"/>
</dbReference>
<dbReference type="Proteomes" id="UP000176944">
    <property type="component" value="Chromosome"/>
</dbReference>
<evidence type="ECO:0000256" key="1">
    <source>
        <dbReference type="ARBA" id="ARBA00004922"/>
    </source>
</evidence>
<accession>A0A9Q9UVH3</accession>
<feature type="region of interest" description="Disordered" evidence="6">
    <location>
        <begin position="366"/>
        <end position="417"/>
    </location>
</feature>
<evidence type="ECO:0000256" key="6">
    <source>
        <dbReference type="SAM" id="MobiDB-lite"/>
    </source>
</evidence>
<evidence type="ECO:0000256" key="3">
    <source>
        <dbReference type="ARBA" id="ARBA00022679"/>
    </source>
</evidence>
<reference evidence="8" key="1">
    <citation type="journal article" date="2017" name="Proc. Natl. Acad. Sci. U.S.A.">
        <title>Comparative genomics uncovers the prolific and distinctive metabolic potential of the cyanobacterial genus Moorea.</title>
        <authorList>
            <person name="Leao T."/>
            <person name="Castelao G."/>
            <person name="Korobeynikov A."/>
            <person name="Monroe E.A."/>
            <person name="Podell S."/>
            <person name="Glukhov E."/>
            <person name="Allen E.E."/>
            <person name="Gerwick W.H."/>
            <person name="Gerwick L."/>
        </authorList>
    </citation>
    <scope>NUCLEOTIDE SEQUENCE</scope>
    <source>
        <strain evidence="8">JHB</strain>
    </source>
</reference>
<keyword evidence="4" id="KW-0677">Repeat</keyword>
<gene>
    <name evidence="8" type="ORF">BJP36_41320</name>
</gene>
<name>A0A9Q9UVH3_MOOP1</name>
<dbReference type="Gene3D" id="1.25.40.10">
    <property type="entry name" value="Tetratricopeptide repeat domain"/>
    <property type="match status" value="1"/>
</dbReference>
<feature type="domain" description="O-GlcNAc transferase C-terminal" evidence="7">
    <location>
        <begin position="582"/>
        <end position="769"/>
    </location>
</feature>
<dbReference type="SUPFAM" id="SSF48452">
    <property type="entry name" value="TPR-like"/>
    <property type="match status" value="1"/>
</dbReference>
<dbReference type="PANTHER" id="PTHR44835">
    <property type="entry name" value="UDP-N-ACETYLGLUCOSAMINE--PEPTIDE N-ACETYLGLUCOSAMINYLTRANSFERASE SPINDLY-RELATED"/>
    <property type="match status" value="1"/>
</dbReference>
<dbReference type="Gene3D" id="3.40.50.2000">
    <property type="entry name" value="Glycogen Phosphorylase B"/>
    <property type="match status" value="1"/>
</dbReference>
<evidence type="ECO:0000256" key="4">
    <source>
        <dbReference type="ARBA" id="ARBA00022737"/>
    </source>
</evidence>
<keyword evidence="5" id="KW-0802">TPR repeat</keyword>
<dbReference type="Pfam" id="PF13844">
    <property type="entry name" value="Glyco_transf_41"/>
    <property type="match status" value="2"/>
</dbReference>
<protein>
    <submittedName>
        <fullName evidence="8">Tetratricopeptide repeat protein</fullName>
    </submittedName>
</protein>
<dbReference type="SUPFAM" id="SSF53756">
    <property type="entry name" value="UDP-Glycosyltransferase/glycogen phosphorylase"/>
    <property type="match status" value="1"/>
</dbReference>
<dbReference type="EMBL" id="CP017708">
    <property type="protein sequence ID" value="WAN68806.1"/>
    <property type="molecule type" value="Genomic_DNA"/>
</dbReference>
<keyword evidence="2" id="KW-0328">Glycosyltransferase</keyword>
<dbReference type="Gene3D" id="3.40.50.11380">
    <property type="match status" value="1"/>
</dbReference>
<dbReference type="AlphaFoldDB" id="A0A9Q9UVH3"/>
<reference evidence="8" key="2">
    <citation type="submission" date="2022-10" db="EMBL/GenBank/DDBJ databases">
        <authorList>
            <person name="Ngo T.-E."/>
        </authorList>
    </citation>
    <scope>NUCLEOTIDE SEQUENCE</scope>
    <source>
        <strain evidence="8">JHB</strain>
    </source>
</reference>
<evidence type="ECO:0000259" key="7">
    <source>
        <dbReference type="Pfam" id="PF13844"/>
    </source>
</evidence>
<evidence type="ECO:0000256" key="2">
    <source>
        <dbReference type="ARBA" id="ARBA00022676"/>
    </source>
</evidence>
<feature type="domain" description="O-GlcNAc transferase C-terminal" evidence="7">
    <location>
        <begin position="418"/>
        <end position="571"/>
    </location>
</feature>
<dbReference type="InterPro" id="IPR011990">
    <property type="entry name" value="TPR-like_helical_dom_sf"/>
</dbReference>
<proteinExistence type="predicted"/>
<dbReference type="GO" id="GO:0016757">
    <property type="term" value="F:glycosyltransferase activity"/>
    <property type="evidence" value="ECO:0007669"/>
    <property type="project" value="UniProtKB-KW"/>
</dbReference>
<sequence length="779" mass="88591">MTNWQEQAEHYLIQGDYSKAATLYEQAIDKEPDAIAYYWHLGLLLLLQGQETEAQTTWLLVMAEAESDQVETWTEELLQVLQTEAERRQGLADYAVAWAIRQHMREIYPTDLTNLLEIIALSIKLETFNCDDLTDLGVIELLQSQPTPECNHQLLKEVLGQILEAEPLHPGSLEFTEACLAYLPNPEVWIWVLLPACMKIGHTLKQPTIAAGFLERYRALDPEHIEILRYLAIFYQDARNYDQGIETAKLCYSLSESLPDQISGINLVLRGIMNAGGYWPEVSAACQTLESLLVSLIKEQPANLSDIETLRLLTPFFPLAHVKDEPSHFRPILNQISELFQRNIRGYTKEKADWYGSVNKGSRDYGSPLAPLNKGGIKERVESREQGAGSRDYGSPLAPLNKGGIEEGVGSREQGGKTTRPLKVGYLSGCLRRHSVGWLARWLFEHHDREQFQLYGYFLDYKLVKDNLQEWYVNQVDHPRKLGMHVLDVAEQVYKDQLDILVDLDSITLDLTCAVMALKLAPVQVTWLGWDASGLPAIDYVIADPYVLPDSAQAYYSEKIWCLPQTYIAVDGFEVGVPSLRRDHLDIPNDATVYLSSQRGYKRNPDTTRLQMKIIKAVPNSYFLIKGKSDQDSITRFFNQIAEEEGVDCDRLRFLPEVPTEAVHRANLGIADVVLDTYPYNGATTTLETLWMGIPLVTRVGEQFVARNSYTMMMNAGITEGIAWTDDEYIEWGIRLGKDPALRQQISWKLRQSRQTAPLWNGKQFTREMEKAYEAMLGR</sequence>
<keyword evidence="3" id="KW-0808">Transferase</keyword>
<dbReference type="Pfam" id="PF13414">
    <property type="entry name" value="TPR_11"/>
    <property type="match status" value="1"/>
</dbReference>
<evidence type="ECO:0000313" key="8">
    <source>
        <dbReference type="EMBL" id="WAN68806.1"/>
    </source>
</evidence>
<feature type="compositionally biased region" description="Basic and acidic residues" evidence="6">
    <location>
        <begin position="376"/>
        <end position="385"/>
    </location>
</feature>
<organism evidence="8">
    <name type="scientific">Moorena producens (strain JHB)</name>
    <dbReference type="NCBI Taxonomy" id="1454205"/>
    <lineage>
        <taxon>Bacteria</taxon>
        <taxon>Bacillati</taxon>
        <taxon>Cyanobacteriota</taxon>
        <taxon>Cyanophyceae</taxon>
        <taxon>Coleofasciculales</taxon>
        <taxon>Coleofasciculaceae</taxon>
        <taxon>Moorena</taxon>
    </lineage>
</organism>
<dbReference type="InterPro" id="IPR051939">
    <property type="entry name" value="Glycosyltr_41/O-GlcNAc_trsf"/>
</dbReference>
<evidence type="ECO:0000256" key="5">
    <source>
        <dbReference type="ARBA" id="ARBA00022803"/>
    </source>
</evidence>